<proteinExistence type="inferred from homology"/>
<evidence type="ECO:0000259" key="4">
    <source>
        <dbReference type="Pfam" id="PF00535"/>
    </source>
</evidence>
<evidence type="ECO:0000313" key="5">
    <source>
        <dbReference type="EMBL" id="RMC99278.1"/>
    </source>
</evidence>
<dbReference type="OrthoDB" id="9771846at2"/>
<dbReference type="GO" id="GO:0016757">
    <property type="term" value="F:glycosyltransferase activity"/>
    <property type="evidence" value="ECO:0007669"/>
    <property type="project" value="UniProtKB-KW"/>
</dbReference>
<feature type="domain" description="Glycosyltransferase 2-like" evidence="4">
    <location>
        <begin position="7"/>
        <end position="132"/>
    </location>
</feature>
<evidence type="ECO:0000313" key="6">
    <source>
        <dbReference type="Proteomes" id="UP000274139"/>
    </source>
</evidence>
<dbReference type="CDD" id="cd02526">
    <property type="entry name" value="GT2_RfbF_like"/>
    <property type="match status" value="1"/>
</dbReference>
<accession>A0A454JJS1</accession>
<evidence type="ECO:0000256" key="3">
    <source>
        <dbReference type="ARBA" id="ARBA00022679"/>
    </source>
</evidence>
<dbReference type="SUPFAM" id="SSF53448">
    <property type="entry name" value="Nucleotide-diphospho-sugar transferases"/>
    <property type="match status" value="1"/>
</dbReference>
<dbReference type="InterPro" id="IPR029044">
    <property type="entry name" value="Nucleotide-diphossugar_trans"/>
</dbReference>
<dbReference type="Pfam" id="PF00535">
    <property type="entry name" value="Glycos_transf_2"/>
    <property type="match status" value="1"/>
</dbReference>
<dbReference type="RefSeq" id="WP_103524229.1">
    <property type="nucleotide sequence ID" value="NZ_JAIZDC010000003.1"/>
</dbReference>
<comment type="similarity">
    <text evidence="1">Belongs to the glycosyltransferase 2 family.</text>
</comment>
<keyword evidence="6" id="KW-1185">Reference proteome</keyword>
<dbReference type="Proteomes" id="UP000274139">
    <property type="component" value="Unassembled WGS sequence"/>
</dbReference>
<dbReference type="NCBIfam" id="TIGR01556">
    <property type="entry name" value="rhamnosyltran"/>
    <property type="match status" value="1"/>
</dbReference>
<comment type="caution">
    <text evidence="5">The sequence shown here is derived from an EMBL/GenBank/DDBJ whole genome shotgun (WGS) entry which is preliminary data.</text>
</comment>
<dbReference type="Gene3D" id="3.90.550.10">
    <property type="entry name" value="Spore Coat Polysaccharide Biosynthesis Protein SpsA, Chain A"/>
    <property type="match status" value="1"/>
</dbReference>
<keyword evidence="3 5" id="KW-0808">Transferase</keyword>
<name>A0A454JJS1_9NEIS</name>
<keyword evidence="2" id="KW-0328">Glycosyltransferase</keyword>
<gene>
    <name evidence="5" type="ORF">EAY64_07870</name>
</gene>
<protein>
    <submittedName>
        <fullName evidence="5">Glycosyltransferase family 2 protein</fullName>
    </submittedName>
</protein>
<dbReference type="EMBL" id="RFAR01000026">
    <property type="protein sequence ID" value="RMC99278.1"/>
    <property type="molecule type" value="Genomic_DNA"/>
</dbReference>
<dbReference type="PANTHER" id="PTHR43179:SF12">
    <property type="entry name" value="GALACTOFURANOSYLTRANSFERASE GLFT2"/>
    <property type="match status" value="1"/>
</dbReference>
<dbReference type="AlphaFoldDB" id="A0A454JJS1"/>
<dbReference type="InterPro" id="IPR001173">
    <property type="entry name" value="Glyco_trans_2-like"/>
</dbReference>
<evidence type="ECO:0000256" key="1">
    <source>
        <dbReference type="ARBA" id="ARBA00006739"/>
    </source>
</evidence>
<sequence>MKNDICAVIVSFNPEPTNLQRLTDQLLACGVSVCLVDNNSGNKEQISSIYPTSAAVKVFFLEENTGIAHAQNVGTQFALDHDYAYVVFFDQDSTIDSAFIQQQVREFEHIRSVQPRLAALGPAFVDKKHGFHYKIVNINRHGRRTKIDTQHLEQPFAASLIISSGSLVAVDALRDIGPMDERFFIDYVDTEWCLRAHAKGYVIFVNPQVKMQHAIGDNSLKLFRWRVPVHSAFRRYYRIRNAFFLLKMPHVPTLLAVREITFNLVHQMVLILFGQNKLAYVRSLWRGLKDGLNGKY</sequence>
<evidence type="ECO:0000256" key="2">
    <source>
        <dbReference type="ARBA" id="ARBA00022676"/>
    </source>
</evidence>
<reference evidence="5 6" key="1">
    <citation type="submission" date="2018-10" db="EMBL/GenBank/DDBJ databases">
        <title>Draft genome sequence of Aquitalea MWU14-2217 isolated from a wild cranberry bog in Provincetown, Massachusetts.</title>
        <authorList>
            <person name="Ebadzadsahrai G."/>
            <person name="Soby S."/>
        </authorList>
    </citation>
    <scope>NUCLEOTIDE SEQUENCE [LARGE SCALE GENOMIC DNA]</scope>
    <source>
        <strain evidence="5 6">MWU14-2217</strain>
    </source>
</reference>
<organism evidence="5 6">
    <name type="scientific">Aquitalea palustris</name>
    <dbReference type="NCBI Taxonomy" id="2480983"/>
    <lineage>
        <taxon>Bacteria</taxon>
        <taxon>Pseudomonadati</taxon>
        <taxon>Pseudomonadota</taxon>
        <taxon>Betaproteobacteria</taxon>
        <taxon>Neisseriales</taxon>
        <taxon>Chromobacteriaceae</taxon>
        <taxon>Aquitalea</taxon>
    </lineage>
</organism>
<dbReference type="InterPro" id="IPR006446">
    <property type="entry name" value="RhaTrfase"/>
</dbReference>
<dbReference type="PANTHER" id="PTHR43179">
    <property type="entry name" value="RHAMNOSYLTRANSFERASE WBBL"/>
    <property type="match status" value="1"/>
</dbReference>